<organism evidence="1">
    <name type="scientific">marine metagenome</name>
    <dbReference type="NCBI Taxonomy" id="408172"/>
    <lineage>
        <taxon>unclassified sequences</taxon>
        <taxon>metagenomes</taxon>
        <taxon>ecological metagenomes</taxon>
    </lineage>
</organism>
<dbReference type="AlphaFoldDB" id="A0A382T4M9"/>
<gene>
    <name evidence="1" type="ORF">METZ01_LOCUS369281</name>
</gene>
<feature type="non-terminal residue" evidence="1">
    <location>
        <position position="37"/>
    </location>
</feature>
<protein>
    <submittedName>
        <fullName evidence="1">Uncharacterized protein</fullName>
    </submittedName>
</protein>
<accession>A0A382T4M9</accession>
<dbReference type="EMBL" id="UINC01133475">
    <property type="protein sequence ID" value="SVD16427.1"/>
    <property type="molecule type" value="Genomic_DNA"/>
</dbReference>
<evidence type="ECO:0000313" key="1">
    <source>
        <dbReference type="EMBL" id="SVD16427.1"/>
    </source>
</evidence>
<sequence length="37" mass="4313">MKIHKFTPENHDKTSALLRQAFPGSSFEVQLVENFHK</sequence>
<reference evidence="1" key="1">
    <citation type="submission" date="2018-05" db="EMBL/GenBank/DDBJ databases">
        <authorList>
            <person name="Lanie J.A."/>
            <person name="Ng W.-L."/>
            <person name="Kazmierczak K.M."/>
            <person name="Andrzejewski T.M."/>
            <person name="Davidsen T.M."/>
            <person name="Wayne K.J."/>
            <person name="Tettelin H."/>
            <person name="Glass J.I."/>
            <person name="Rusch D."/>
            <person name="Podicherti R."/>
            <person name="Tsui H.-C.T."/>
            <person name="Winkler M.E."/>
        </authorList>
    </citation>
    <scope>NUCLEOTIDE SEQUENCE</scope>
</reference>
<name>A0A382T4M9_9ZZZZ</name>
<proteinExistence type="predicted"/>